<protein>
    <recommendedName>
        <fullName evidence="1">Aminoglycoside phosphotransferase domain-containing protein</fullName>
    </recommendedName>
</protein>
<accession>A0A1V6SWJ8</accession>
<dbReference type="Proteomes" id="UP000191285">
    <property type="component" value="Unassembled WGS sequence"/>
</dbReference>
<evidence type="ECO:0000313" key="2">
    <source>
        <dbReference type="EMBL" id="OQE18355.1"/>
    </source>
</evidence>
<evidence type="ECO:0000313" key="3">
    <source>
        <dbReference type="Proteomes" id="UP000191285"/>
    </source>
</evidence>
<reference evidence="3" key="1">
    <citation type="journal article" date="2017" name="Nat. Microbiol.">
        <title>Global analysis of biosynthetic gene clusters reveals vast potential of secondary metabolite production in Penicillium species.</title>
        <authorList>
            <person name="Nielsen J.C."/>
            <person name="Grijseels S."/>
            <person name="Prigent S."/>
            <person name="Ji B."/>
            <person name="Dainat J."/>
            <person name="Nielsen K.F."/>
            <person name="Frisvad J.C."/>
            <person name="Workman M."/>
            <person name="Nielsen J."/>
        </authorList>
    </citation>
    <scope>NUCLEOTIDE SEQUENCE [LARGE SCALE GENOMIC DNA]</scope>
    <source>
        <strain evidence="3">IBT 24891</strain>
    </source>
</reference>
<dbReference type="PANTHER" id="PTHR21310:SF15">
    <property type="entry name" value="AMINOGLYCOSIDE PHOSPHOTRANSFERASE DOMAIN-CONTAINING PROTEIN"/>
    <property type="match status" value="1"/>
</dbReference>
<dbReference type="InterPro" id="IPR011009">
    <property type="entry name" value="Kinase-like_dom_sf"/>
</dbReference>
<dbReference type="STRING" id="303698.A0A1V6SWJ8"/>
<evidence type="ECO:0000259" key="1">
    <source>
        <dbReference type="Pfam" id="PF01636"/>
    </source>
</evidence>
<dbReference type="InterPro" id="IPR002575">
    <property type="entry name" value="Aminoglycoside_PTrfase"/>
</dbReference>
<organism evidence="2 3">
    <name type="scientific">Penicillium steckii</name>
    <dbReference type="NCBI Taxonomy" id="303698"/>
    <lineage>
        <taxon>Eukaryota</taxon>
        <taxon>Fungi</taxon>
        <taxon>Dikarya</taxon>
        <taxon>Ascomycota</taxon>
        <taxon>Pezizomycotina</taxon>
        <taxon>Eurotiomycetes</taxon>
        <taxon>Eurotiomycetidae</taxon>
        <taxon>Eurotiales</taxon>
        <taxon>Aspergillaceae</taxon>
        <taxon>Penicillium</taxon>
    </lineage>
</organism>
<name>A0A1V6SWJ8_9EURO</name>
<keyword evidence="3" id="KW-1185">Reference proteome</keyword>
<dbReference type="EMBL" id="MLKD01000018">
    <property type="protein sequence ID" value="OQE18355.1"/>
    <property type="molecule type" value="Genomic_DNA"/>
</dbReference>
<dbReference type="AlphaFoldDB" id="A0A1V6SWJ8"/>
<sequence>MANLPGLLTEASRLHKGMRCRLVKEKPLRGGSHDVFKLEFADSEKWALRVCRDEHDWPAELRASKTLQHIKKHHPKIRAPTVHGTKHPVWFLEWVEGEPMSKWNLEIPVNIRRNFLNDLADFLLQLWHTPAPESPHPKPVAPYSKWLTQTIDRHIQRTISGRASWGDALEYLIMRSMIGYYSVAVDEYTQFGIAHGDLNTHNIMVDKNLRLTGVIDWDWLYVAPLPAVIHHPWFIADVPGWKSDWVQEGQTFEEDRSYLERVIQAKEKERKLGSRVSRLLRGSKDRMFFQAAISMPGIHEHFVELHCARTDANMAIARNQLRIVLSLHPEWEEEKGVQRIREMMKEDHIY</sequence>
<gene>
    <name evidence="2" type="ORF">PENSTE_c018G06908</name>
</gene>
<proteinExistence type="predicted"/>
<dbReference type="PANTHER" id="PTHR21310">
    <property type="entry name" value="AMINOGLYCOSIDE PHOSPHOTRANSFERASE-RELATED-RELATED"/>
    <property type="match status" value="1"/>
</dbReference>
<feature type="domain" description="Aminoglycoside phosphotransferase" evidence="1">
    <location>
        <begin position="27"/>
        <end position="222"/>
    </location>
</feature>
<comment type="caution">
    <text evidence="2">The sequence shown here is derived from an EMBL/GenBank/DDBJ whole genome shotgun (WGS) entry which is preliminary data.</text>
</comment>
<dbReference type="SUPFAM" id="SSF56112">
    <property type="entry name" value="Protein kinase-like (PK-like)"/>
    <property type="match status" value="1"/>
</dbReference>
<dbReference type="OrthoDB" id="2906425at2759"/>
<dbReference type="Gene3D" id="3.90.1200.10">
    <property type="match status" value="1"/>
</dbReference>
<dbReference type="InterPro" id="IPR051678">
    <property type="entry name" value="AGP_Transferase"/>
</dbReference>
<dbReference type="Pfam" id="PF01636">
    <property type="entry name" value="APH"/>
    <property type="match status" value="1"/>
</dbReference>